<feature type="non-terminal residue" evidence="2">
    <location>
        <position position="1"/>
    </location>
</feature>
<accession>A0A8S3HAA3</accession>
<name>A0A8S3HAA3_9BILA</name>
<proteinExistence type="predicted"/>
<dbReference type="AlphaFoldDB" id="A0A8S3HAA3"/>
<evidence type="ECO:0000313" key="3">
    <source>
        <dbReference type="Proteomes" id="UP000676336"/>
    </source>
</evidence>
<dbReference type="Proteomes" id="UP000676336">
    <property type="component" value="Unassembled WGS sequence"/>
</dbReference>
<feature type="region of interest" description="Disordered" evidence="1">
    <location>
        <begin position="1"/>
        <end position="110"/>
    </location>
</feature>
<feature type="compositionally biased region" description="Acidic residues" evidence="1">
    <location>
        <begin position="75"/>
        <end position="85"/>
    </location>
</feature>
<gene>
    <name evidence="2" type="ORF">SMN809_LOCUS68409</name>
</gene>
<evidence type="ECO:0000256" key="1">
    <source>
        <dbReference type="SAM" id="MobiDB-lite"/>
    </source>
</evidence>
<comment type="caution">
    <text evidence="2">The sequence shown here is derived from an EMBL/GenBank/DDBJ whole genome shotgun (WGS) entry which is preliminary data.</text>
</comment>
<dbReference type="EMBL" id="CAJOBI010317345">
    <property type="protein sequence ID" value="CAF5179185.1"/>
    <property type="molecule type" value="Genomic_DNA"/>
</dbReference>
<organism evidence="2 3">
    <name type="scientific">Rotaria magnacalcarata</name>
    <dbReference type="NCBI Taxonomy" id="392030"/>
    <lineage>
        <taxon>Eukaryota</taxon>
        <taxon>Metazoa</taxon>
        <taxon>Spiralia</taxon>
        <taxon>Gnathifera</taxon>
        <taxon>Rotifera</taxon>
        <taxon>Eurotatoria</taxon>
        <taxon>Bdelloidea</taxon>
        <taxon>Philodinida</taxon>
        <taxon>Philodinidae</taxon>
        <taxon>Rotaria</taxon>
    </lineage>
</organism>
<protein>
    <submittedName>
        <fullName evidence="2">Uncharacterized protein</fullName>
    </submittedName>
</protein>
<evidence type="ECO:0000313" key="2">
    <source>
        <dbReference type="EMBL" id="CAF5179185.1"/>
    </source>
</evidence>
<reference evidence="2" key="1">
    <citation type="submission" date="2021-02" db="EMBL/GenBank/DDBJ databases">
        <authorList>
            <person name="Nowell W R."/>
        </authorList>
    </citation>
    <scope>NUCLEOTIDE SEQUENCE</scope>
</reference>
<sequence length="258" mass="29051">MVLVTHDDNDDVDTVFMPIKTNDDDEPNGGNPDPLLSPPKYNDNSRWSKKSPMKGLNTSDHQDIDDFSDPTETSDKDDDSTADEESALHTRIKRRGGRSPNSSQIGLNSDALHEIRQLTRLLNDFRSHRTNMPTGSLQSIALQLDYEKKLDQCCQRLDHLSSKVDRIINLEQSGIVSRPSRPSPNAAPVQLVANNESQTPLSDVHYNRLEALLIEKTETYVQDAMKSVFEPYRDMKDNLHKDLAAKLLATDTVIKQTI</sequence>